<dbReference type="Gene3D" id="3.40.30.10">
    <property type="entry name" value="Glutaredoxin"/>
    <property type="match status" value="1"/>
</dbReference>
<dbReference type="Proteomes" id="UP000182652">
    <property type="component" value="Unassembled WGS sequence"/>
</dbReference>
<name>A0A1H4N856_9MICC</name>
<protein>
    <submittedName>
        <fullName evidence="3">Putative thioredoxin</fullName>
    </submittedName>
</protein>
<dbReference type="InterPro" id="IPR013766">
    <property type="entry name" value="Thioredoxin_domain"/>
</dbReference>
<gene>
    <name evidence="3" type="ORF">SAMN04489745_1585</name>
</gene>
<evidence type="ECO:0000313" key="4">
    <source>
        <dbReference type="Proteomes" id="UP000182652"/>
    </source>
</evidence>
<feature type="domain" description="Thioredoxin" evidence="2">
    <location>
        <begin position="58"/>
        <end position="155"/>
    </location>
</feature>
<dbReference type="Pfam" id="PF14561">
    <property type="entry name" value="TPR_20"/>
    <property type="match status" value="1"/>
</dbReference>
<dbReference type="RefSeq" id="WP_066210914.1">
    <property type="nucleotide sequence ID" value="NZ_FNSN01000003.1"/>
</dbReference>
<organism evidence="3 4">
    <name type="scientific">Arthrobacter woluwensis</name>
    <dbReference type="NCBI Taxonomy" id="156980"/>
    <lineage>
        <taxon>Bacteria</taxon>
        <taxon>Bacillati</taxon>
        <taxon>Actinomycetota</taxon>
        <taxon>Actinomycetes</taxon>
        <taxon>Micrococcales</taxon>
        <taxon>Micrococcaceae</taxon>
        <taxon>Arthrobacter</taxon>
    </lineage>
</organism>
<dbReference type="SUPFAM" id="SSF48452">
    <property type="entry name" value="TPR-like"/>
    <property type="match status" value="1"/>
</dbReference>
<keyword evidence="4" id="KW-1185">Reference proteome</keyword>
<dbReference type="Gene3D" id="1.25.40.10">
    <property type="entry name" value="Tetratricopeptide repeat domain"/>
    <property type="match status" value="1"/>
</dbReference>
<dbReference type="AlphaFoldDB" id="A0A1H4N856"/>
<dbReference type="STRING" id="156980.SAMN04489745_1585"/>
<evidence type="ECO:0000256" key="1">
    <source>
        <dbReference type="SAM" id="MobiDB-lite"/>
    </source>
</evidence>
<proteinExistence type="predicted"/>
<dbReference type="InterPro" id="IPR036249">
    <property type="entry name" value="Thioredoxin-like_sf"/>
</dbReference>
<dbReference type="CDD" id="cd02956">
    <property type="entry name" value="ybbN"/>
    <property type="match status" value="1"/>
</dbReference>
<dbReference type="EMBL" id="FNSN01000003">
    <property type="protein sequence ID" value="SEB91461.1"/>
    <property type="molecule type" value="Genomic_DNA"/>
</dbReference>
<accession>A0A1H4N856</accession>
<sequence length="328" mass="34446">MPQAAQNPFDSLASLRGAVDLSAVKARAQAPAPAPRPAAPSADGTDAPAGVAGSYRANVTEANFQDVVELSVQVPVILALWARYSPESQRTLGLVEDLVNRQDGAMVLGAVDVEAFPEIMQAMQISGVPAAVAVVKGQPVPLFQGPVEEAHLEALFTELLQLAQANGVHGRIGPVSGDGAGAEPAEAPLPPLHQEALDAIESGDYAAAERAYQQALDEQPADHEAKAGLAQVRLLLRLEGLSATDAEALRQQAAADPDDVEAQLRLADLDVSGGHVEDAFSRIVTFIGRHFGPEREAARVRLLDLFEVVGVKDPRVAAARQALARVLF</sequence>
<evidence type="ECO:0000259" key="2">
    <source>
        <dbReference type="Pfam" id="PF00085"/>
    </source>
</evidence>
<reference evidence="3 4" key="1">
    <citation type="submission" date="2016-10" db="EMBL/GenBank/DDBJ databases">
        <authorList>
            <person name="de Groot N.N."/>
        </authorList>
    </citation>
    <scope>NUCLEOTIDE SEQUENCE [LARGE SCALE GENOMIC DNA]</scope>
    <source>
        <strain evidence="3 4">DSM 10495</strain>
    </source>
</reference>
<evidence type="ECO:0000313" key="3">
    <source>
        <dbReference type="EMBL" id="SEB91461.1"/>
    </source>
</evidence>
<dbReference type="InterPro" id="IPR011990">
    <property type="entry name" value="TPR-like_helical_dom_sf"/>
</dbReference>
<feature type="region of interest" description="Disordered" evidence="1">
    <location>
        <begin position="26"/>
        <end position="49"/>
    </location>
</feature>
<dbReference type="SUPFAM" id="SSF52833">
    <property type="entry name" value="Thioredoxin-like"/>
    <property type="match status" value="1"/>
</dbReference>
<dbReference type="Pfam" id="PF00085">
    <property type="entry name" value="Thioredoxin"/>
    <property type="match status" value="1"/>
</dbReference>
<dbReference type="GO" id="GO:0006950">
    <property type="term" value="P:response to stress"/>
    <property type="evidence" value="ECO:0007669"/>
    <property type="project" value="UniProtKB-ARBA"/>
</dbReference>